<dbReference type="GO" id="GO:0032991">
    <property type="term" value="C:protein-containing complex"/>
    <property type="evidence" value="ECO:0007669"/>
    <property type="project" value="UniProtKB-ARBA"/>
</dbReference>
<feature type="domain" description="Protein kinase" evidence="6">
    <location>
        <begin position="543"/>
        <end position="816"/>
    </location>
</feature>
<feature type="region of interest" description="Disordered" evidence="5">
    <location>
        <begin position="210"/>
        <end position="257"/>
    </location>
</feature>
<dbReference type="SUPFAM" id="SSF56112">
    <property type="entry name" value="Protein kinase-like (PK-like)"/>
    <property type="match status" value="1"/>
</dbReference>
<comment type="subcellular location">
    <subcellularLocation>
        <location evidence="1">Chromosome</location>
        <location evidence="1">Centromere</location>
        <location evidence="1">Kinetochore</location>
    </subcellularLocation>
</comment>
<dbReference type="Gene3D" id="6.10.20.170">
    <property type="match status" value="1"/>
</dbReference>
<evidence type="ECO:0000256" key="5">
    <source>
        <dbReference type="SAM" id="MobiDB-lite"/>
    </source>
</evidence>
<evidence type="ECO:0000256" key="3">
    <source>
        <dbReference type="ARBA" id="ARBA00022838"/>
    </source>
</evidence>
<sequence length="847" mass="95220">MAIPFEQIEEQKENIRPLKEGRSAASLVQAFSKNHESIGSERAKFEEAISQSGDLDDPIQPYLDYINWTKETFPQGATQESGLIPLLEATANAFKDARFYHNDPRYLKVWMMYARFHREPRDVFVFLARNGIGAELALYYEEFAAFLESTGCKSQADEVYMMGINANARPSERLARKYSEFRARLEANPPSEDEPRGNPIIRPALAQKAGDAPIDGANDSGSSSRGGFGGPAKVEVFSDPSGATSQPAQNTGGWDSIGTLASRRKENVVSAVPWAGQKLEQSSGHSSRSAGPGLSVYKDPPPKKGERTMVAMEFVTDPDTQEEYCLEEILARSRKIYGQAFPDSDDEQDEESTDVTSHRVPRSPTMTLHTKAATDEVYEMFNEPLNEDGEDTDHGFDGDDYPDEDMTDYKSPGMHDLNARTNVLSINDNQSRKDADSIQEPVTPMRDSGYGRLPVMTPIAETTETQSTVMSQSLMNEPVVDLDLVNPTDEQLRRKILDSLDPSLEQYQSFFPTPHANFAKGDSLKKANLSSHPIVLEFPTGMYCIRGVLGEGGFGIVFLAESSTGQWKAVKMESGTAPWEFYILRTIQSRIAHSREIDSIVDAESMFSYADESYLILDYLSQGTILDAINAIHSGLPECVAMFFTVELLRTIESLHDHGIIHGDIKPDNVMLRLNPIADHQWSKYYDRHGRNGWGDKGIVLIDFGRAVDMTKLRPDVRFISDWKMDNQDCIQMQQGKPWSYDADYYGIAAIVHLMLFGQYIKTEQVDGEHRITATLKRYWQRDLWEKLLLLLINPGSELPITQSLKQIREEMCTYLENYRENGGVSLKGSIRELEDLCKKGHTNRKM</sequence>
<feature type="compositionally biased region" description="Polar residues" evidence="5">
    <location>
        <begin position="279"/>
        <end position="289"/>
    </location>
</feature>
<dbReference type="FunFam" id="1.25.40.430:FF:000003">
    <property type="entry name" value="Checkpoint serine/threonine-protein kinase BUB1"/>
    <property type="match status" value="1"/>
</dbReference>
<dbReference type="PROSITE" id="PS51489">
    <property type="entry name" value="BUB1_N"/>
    <property type="match status" value="1"/>
</dbReference>
<dbReference type="GO" id="GO:0051754">
    <property type="term" value="P:meiotic sister chromatid cohesion, centromeric"/>
    <property type="evidence" value="ECO:0007669"/>
    <property type="project" value="TreeGrafter"/>
</dbReference>
<dbReference type="Pfam" id="PF08311">
    <property type="entry name" value="Mad3_BUB1_I"/>
    <property type="match status" value="1"/>
</dbReference>
<dbReference type="InterPro" id="IPR000719">
    <property type="entry name" value="Prot_kinase_dom"/>
</dbReference>
<dbReference type="PROSITE" id="PS00108">
    <property type="entry name" value="PROTEIN_KINASE_ST"/>
    <property type="match status" value="1"/>
</dbReference>
<dbReference type="GO" id="GO:0000776">
    <property type="term" value="C:kinetochore"/>
    <property type="evidence" value="ECO:0007669"/>
    <property type="project" value="UniProtKB-KW"/>
</dbReference>
<keyword evidence="3" id="KW-0995">Kinetochore</keyword>
<evidence type="ECO:0000313" key="8">
    <source>
        <dbReference type="EMBL" id="CDP36529.1"/>
    </source>
</evidence>
<reference evidence="8" key="2">
    <citation type="submission" date="2014-06" db="EMBL/GenBank/DDBJ databases">
        <title>The complete genome of Blastobotrys (Arxula) adeninivorans LS3 - a yeast of biotechnological interest.</title>
        <authorList>
            <person name="Kunze G."/>
            <person name="Gaillardin C."/>
            <person name="Czernicka M."/>
            <person name="Durrens P."/>
            <person name="Martin T."/>
            <person name="Boer E."/>
            <person name="Gabaldon T."/>
            <person name="Cruz J."/>
            <person name="Talla E."/>
            <person name="Marck C."/>
            <person name="Goffeau A."/>
            <person name="Barbe V."/>
            <person name="Baret P."/>
            <person name="Baronian K."/>
            <person name="Beier S."/>
            <person name="Bleykasten C."/>
            <person name="Bode R."/>
            <person name="Casaregola S."/>
            <person name="Despons L."/>
            <person name="Fairhead C."/>
            <person name="Giersberg M."/>
            <person name="Gierski P."/>
            <person name="Hahnel U."/>
            <person name="Hartmann A."/>
            <person name="Jankowska D."/>
            <person name="Jubin C."/>
            <person name="Jung P."/>
            <person name="Lafontaine I."/>
            <person name="Leh-Louis V."/>
            <person name="Lemaire M."/>
            <person name="Marcet-Houben M."/>
            <person name="Mascher M."/>
            <person name="Morel G."/>
            <person name="Richard G.-F."/>
            <person name="Riechen J."/>
            <person name="Sacerdot C."/>
            <person name="Sarkar A."/>
            <person name="Savel G."/>
            <person name="Schacherer J."/>
            <person name="Sherman D."/>
            <person name="Straub M.-L."/>
            <person name="Stein N."/>
            <person name="Thierry A."/>
            <person name="Trautwein-Schult A."/>
            <person name="Westhof E."/>
            <person name="Worch S."/>
            <person name="Dujon B."/>
            <person name="Souciet J.-L."/>
            <person name="Wincker P."/>
            <person name="Scholz U."/>
            <person name="Neuveglise N."/>
        </authorList>
    </citation>
    <scope>NUCLEOTIDE SEQUENCE</scope>
    <source>
        <strain evidence="8">LS3</strain>
    </source>
</reference>
<dbReference type="SMART" id="SM00777">
    <property type="entry name" value="Mad3_BUB1_I"/>
    <property type="match status" value="1"/>
</dbReference>
<dbReference type="GO" id="GO:0007094">
    <property type="term" value="P:mitotic spindle assembly checkpoint signaling"/>
    <property type="evidence" value="ECO:0007669"/>
    <property type="project" value="InterPro"/>
</dbReference>
<proteinExistence type="predicted"/>
<dbReference type="Pfam" id="PF00069">
    <property type="entry name" value="Pkinase"/>
    <property type="match status" value="1"/>
</dbReference>
<dbReference type="InterPro" id="IPR012572">
    <property type="entry name" value="Mad3/Bub1_II"/>
</dbReference>
<organism evidence="8">
    <name type="scientific">Blastobotrys adeninivorans</name>
    <name type="common">Yeast</name>
    <name type="synonym">Arxula adeninivorans</name>
    <dbReference type="NCBI Taxonomy" id="409370"/>
    <lineage>
        <taxon>Eukaryota</taxon>
        <taxon>Fungi</taxon>
        <taxon>Dikarya</taxon>
        <taxon>Ascomycota</taxon>
        <taxon>Saccharomycotina</taxon>
        <taxon>Dipodascomycetes</taxon>
        <taxon>Dipodascales</taxon>
        <taxon>Trichomonascaceae</taxon>
        <taxon>Blastobotrys</taxon>
    </lineage>
</organism>
<evidence type="ECO:0000256" key="1">
    <source>
        <dbReference type="ARBA" id="ARBA00004629"/>
    </source>
</evidence>
<dbReference type="GO" id="GO:0004672">
    <property type="term" value="F:protein kinase activity"/>
    <property type="evidence" value="ECO:0007669"/>
    <property type="project" value="InterPro"/>
</dbReference>
<evidence type="ECO:0000256" key="2">
    <source>
        <dbReference type="ARBA" id="ARBA00022454"/>
    </source>
</evidence>
<dbReference type="GO" id="GO:0005634">
    <property type="term" value="C:nucleus"/>
    <property type="evidence" value="ECO:0007669"/>
    <property type="project" value="TreeGrafter"/>
</dbReference>
<keyword evidence="4" id="KW-0137">Centromere</keyword>
<feature type="compositionally biased region" description="Acidic residues" evidence="5">
    <location>
        <begin position="343"/>
        <end position="353"/>
    </location>
</feature>
<dbReference type="PROSITE" id="PS50011">
    <property type="entry name" value="PROTEIN_KINASE_DOM"/>
    <property type="match status" value="1"/>
</dbReference>
<dbReference type="Gene3D" id="1.10.510.10">
    <property type="entry name" value="Transferase(Phosphotransferase) domain 1"/>
    <property type="match status" value="1"/>
</dbReference>
<protein>
    <submittedName>
        <fullName evidence="8">ARAD1B15136p</fullName>
    </submittedName>
</protein>
<dbReference type="InterPro" id="IPR015661">
    <property type="entry name" value="Bub1/Mad3"/>
</dbReference>
<feature type="region of interest" description="Disordered" evidence="5">
    <location>
        <begin position="340"/>
        <end position="362"/>
    </location>
</feature>
<dbReference type="EMBL" id="HG937692">
    <property type="protein sequence ID" value="CDP36529.1"/>
    <property type="molecule type" value="Genomic_DNA"/>
</dbReference>
<reference evidence="8" key="1">
    <citation type="submission" date="2014-02" db="EMBL/GenBank/DDBJ databases">
        <authorList>
            <person name="Genoscope - CEA"/>
        </authorList>
    </citation>
    <scope>NUCLEOTIDE SEQUENCE</scope>
    <source>
        <strain evidence="8">LS3</strain>
    </source>
</reference>
<dbReference type="InterPro" id="IPR013212">
    <property type="entry name" value="Mad3/Bub1_I"/>
</dbReference>
<keyword evidence="2" id="KW-0158">Chromosome</keyword>
<dbReference type="Gene3D" id="1.25.40.430">
    <property type="match status" value="1"/>
</dbReference>
<feature type="compositionally biased region" description="Polar residues" evidence="5">
    <location>
        <begin position="241"/>
        <end position="253"/>
    </location>
</feature>
<dbReference type="CDD" id="cd13981">
    <property type="entry name" value="STKc_Bub1_BubR1"/>
    <property type="match status" value="1"/>
</dbReference>
<feature type="region of interest" description="Disordered" evidence="5">
    <location>
        <begin position="277"/>
        <end position="305"/>
    </location>
</feature>
<evidence type="ECO:0000256" key="4">
    <source>
        <dbReference type="ARBA" id="ARBA00023328"/>
    </source>
</evidence>
<dbReference type="PANTHER" id="PTHR14030">
    <property type="entry name" value="MITOTIC CHECKPOINT SERINE/THREONINE-PROTEIN KINASE BUB1"/>
    <property type="match status" value="1"/>
</dbReference>
<evidence type="ECO:0000259" key="6">
    <source>
        <dbReference type="PROSITE" id="PS50011"/>
    </source>
</evidence>
<dbReference type="SMART" id="SM00220">
    <property type="entry name" value="S_TKc"/>
    <property type="match status" value="1"/>
</dbReference>
<dbReference type="PhylomeDB" id="A0A060T6V5"/>
<feature type="domain" description="BUB1 N-terminal" evidence="7">
    <location>
        <begin position="45"/>
        <end position="207"/>
    </location>
</feature>
<dbReference type="InterPro" id="IPR011009">
    <property type="entry name" value="Kinase-like_dom_sf"/>
</dbReference>
<feature type="region of interest" description="Disordered" evidence="5">
    <location>
        <begin position="430"/>
        <end position="453"/>
    </location>
</feature>
<dbReference type="Pfam" id="PF08171">
    <property type="entry name" value="Mad3_BUB1_II"/>
    <property type="match status" value="1"/>
</dbReference>
<evidence type="ECO:0000259" key="7">
    <source>
        <dbReference type="PROSITE" id="PS51489"/>
    </source>
</evidence>
<name>A0A060T6V5_BLAAD</name>
<dbReference type="GO" id="GO:0005524">
    <property type="term" value="F:ATP binding"/>
    <property type="evidence" value="ECO:0007669"/>
    <property type="project" value="InterPro"/>
</dbReference>
<dbReference type="AlphaFoldDB" id="A0A060T6V5"/>
<dbReference type="InterPro" id="IPR008271">
    <property type="entry name" value="Ser/Thr_kinase_AS"/>
</dbReference>
<dbReference type="PANTHER" id="PTHR14030:SF4">
    <property type="entry name" value="BUB1 KINASE, ISOFORM A-RELATED"/>
    <property type="match status" value="1"/>
</dbReference>
<accession>A0A060T6V5</accession>
<gene>
    <name evidence="8" type="ORF">GNLVRS02_ARAD1B15136g</name>
</gene>